<accession>A0A7J6KZF7</accession>
<comment type="caution">
    <text evidence="1">The sequence shown here is derived from an EMBL/GenBank/DDBJ whole genome shotgun (WGS) entry which is preliminary data.</text>
</comment>
<dbReference type="Proteomes" id="UP000572268">
    <property type="component" value="Unassembled WGS sequence"/>
</dbReference>
<proteinExistence type="predicted"/>
<feature type="non-terminal residue" evidence="1">
    <location>
        <position position="113"/>
    </location>
</feature>
<protein>
    <submittedName>
        <fullName evidence="1">Uncharacterized protein</fullName>
    </submittedName>
</protein>
<evidence type="ECO:0000313" key="2">
    <source>
        <dbReference type="Proteomes" id="UP000572268"/>
    </source>
</evidence>
<dbReference type="AlphaFoldDB" id="A0A7J6KZF7"/>
<name>A0A7J6KZF7_PEROL</name>
<evidence type="ECO:0000313" key="1">
    <source>
        <dbReference type="EMBL" id="KAF4652284.1"/>
    </source>
</evidence>
<organism evidence="1 2">
    <name type="scientific">Perkinsus olseni</name>
    <name type="common">Perkinsus atlanticus</name>
    <dbReference type="NCBI Taxonomy" id="32597"/>
    <lineage>
        <taxon>Eukaryota</taxon>
        <taxon>Sar</taxon>
        <taxon>Alveolata</taxon>
        <taxon>Perkinsozoa</taxon>
        <taxon>Perkinsea</taxon>
        <taxon>Perkinsida</taxon>
        <taxon>Perkinsidae</taxon>
        <taxon>Perkinsus</taxon>
    </lineage>
</organism>
<gene>
    <name evidence="1" type="ORF">FOL46_009815</name>
</gene>
<dbReference type="EMBL" id="JABANN010000934">
    <property type="protein sequence ID" value="KAF4652284.1"/>
    <property type="molecule type" value="Genomic_DNA"/>
</dbReference>
<sequence length="113" mass="12578">IARLTLVEMRNTTEDGLRDYLATTPSIAFSTRSTGGRKISRMSRETLDEQYSLPMSLGKTDSKTALVERDRRSQGHEGSRFRPLPVRGDGIDLREIYGFEKVCSGAILESAPV</sequence>
<reference evidence="1 2" key="1">
    <citation type="submission" date="2020-04" db="EMBL/GenBank/DDBJ databases">
        <title>Perkinsus olseni comparative genomics.</title>
        <authorList>
            <person name="Bogema D.R."/>
        </authorList>
    </citation>
    <scope>NUCLEOTIDE SEQUENCE [LARGE SCALE GENOMIC DNA]</scope>
    <source>
        <strain evidence="1">ATCC PRA-31</strain>
    </source>
</reference>